<sequence length="157" mass="18103">MNKINILLLITFLFCSCETKHPETNNESDTYKEFNNGLVGVWQLAKEEISKIDSAYLTDEGQQYINSIKDERPLFLGCLKSDGNLQIKFSDNRLSAFCAGDTLADNYSVTHKEITIVKSDTEETFDYKLVNENQLEITTHNQDFSRKLYFNKVKESH</sequence>
<dbReference type="OrthoDB" id="1177852at2"/>
<name>A0A3M9MQM8_9BACT</name>
<evidence type="ECO:0000313" key="1">
    <source>
        <dbReference type="EMBL" id="RNI27183.1"/>
    </source>
</evidence>
<dbReference type="EMBL" id="RJJE01000017">
    <property type="protein sequence ID" value="RNI27183.1"/>
    <property type="molecule type" value="Genomic_DNA"/>
</dbReference>
<dbReference type="AlphaFoldDB" id="A0A3M9MQM8"/>
<evidence type="ECO:0008006" key="3">
    <source>
        <dbReference type="Google" id="ProtNLM"/>
    </source>
</evidence>
<dbReference type="RefSeq" id="WP_123133652.1">
    <property type="nucleotide sequence ID" value="NZ_RJJE01000017.1"/>
</dbReference>
<protein>
    <recommendedName>
        <fullName evidence="3">Lipocalin-like domain-containing protein</fullName>
    </recommendedName>
</protein>
<accession>A0A3M9MQM8</accession>
<organism evidence="1 2">
    <name type="scientific">Rufibacter immobilis</name>
    <dbReference type="NCBI Taxonomy" id="1348778"/>
    <lineage>
        <taxon>Bacteria</taxon>
        <taxon>Pseudomonadati</taxon>
        <taxon>Bacteroidota</taxon>
        <taxon>Cytophagia</taxon>
        <taxon>Cytophagales</taxon>
        <taxon>Hymenobacteraceae</taxon>
        <taxon>Rufibacter</taxon>
    </lineage>
</organism>
<dbReference type="PROSITE" id="PS51257">
    <property type="entry name" value="PROKAR_LIPOPROTEIN"/>
    <property type="match status" value="1"/>
</dbReference>
<proteinExistence type="predicted"/>
<gene>
    <name evidence="1" type="ORF">EFA69_13530</name>
</gene>
<comment type="caution">
    <text evidence="1">The sequence shown here is derived from an EMBL/GenBank/DDBJ whole genome shotgun (WGS) entry which is preliminary data.</text>
</comment>
<evidence type="ECO:0000313" key="2">
    <source>
        <dbReference type="Proteomes" id="UP000271010"/>
    </source>
</evidence>
<dbReference type="Proteomes" id="UP000271010">
    <property type="component" value="Unassembled WGS sequence"/>
</dbReference>
<reference evidence="1 2" key="1">
    <citation type="submission" date="2018-11" db="EMBL/GenBank/DDBJ databases">
        <title>Rufibacter latericius sp. nov., isolated from water in Baiyang Lake.</title>
        <authorList>
            <person name="Yang Y."/>
        </authorList>
    </citation>
    <scope>NUCLEOTIDE SEQUENCE [LARGE SCALE GENOMIC DNA]</scope>
    <source>
        <strain evidence="1 2">MCC P1</strain>
    </source>
</reference>
<keyword evidence="2" id="KW-1185">Reference proteome</keyword>